<dbReference type="OrthoDB" id="2674421at2759"/>
<gene>
    <name evidence="2" type="ORF">ARMGADRAFT_1092423</name>
</gene>
<keyword evidence="1" id="KW-1133">Transmembrane helix</keyword>
<dbReference type="Proteomes" id="UP000217790">
    <property type="component" value="Unassembled WGS sequence"/>
</dbReference>
<evidence type="ECO:0000313" key="3">
    <source>
        <dbReference type="Proteomes" id="UP000217790"/>
    </source>
</evidence>
<organism evidence="2 3">
    <name type="scientific">Armillaria gallica</name>
    <name type="common">Bulbous honey fungus</name>
    <name type="synonym">Armillaria bulbosa</name>
    <dbReference type="NCBI Taxonomy" id="47427"/>
    <lineage>
        <taxon>Eukaryota</taxon>
        <taxon>Fungi</taxon>
        <taxon>Dikarya</taxon>
        <taxon>Basidiomycota</taxon>
        <taxon>Agaricomycotina</taxon>
        <taxon>Agaricomycetes</taxon>
        <taxon>Agaricomycetidae</taxon>
        <taxon>Agaricales</taxon>
        <taxon>Marasmiineae</taxon>
        <taxon>Physalacriaceae</taxon>
        <taxon>Armillaria</taxon>
    </lineage>
</organism>
<feature type="transmembrane region" description="Helical" evidence="1">
    <location>
        <begin position="373"/>
        <end position="392"/>
    </location>
</feature>
<dbReference type="AlphaFoldDB" id="A0A2H3CU15"/>
<evidence type="ECO:0008006" key="4">
    <source>
        <dbReference type="Google" id="ProtNLM"/>
    </source>
</evidence>
<reference evidence="3" key="1">
    <citation type="journal article" date="2017" name="Nat. Ecol. Evol.">
        <title>Genome expansion and lineage-specific genetic innovations in the forest pathogenic fungi Armillaria.</title>
        <authorList>
            <person name="Sipos G."/>
            <person name="Prasanna A.N."/>
            <person name="Walter M.C."/>
            <person name="O'Connor E."/>
            <person name="Balint B."/>
            <person name="Krizsan K."/>
            <person name="Kiss B."/>
            <person name="Hess J."/>
            <person name="Varga T."/>
            <person name="Slot J."/>
            <person name="Riley R."/>
            <person name="Boka B."/>
            <person name="Rigling D."/>
            <person name="Barry K."/>
            <person name="Lee J."/>
            <person name="Mihaltcheva S."/>
            <person name="LaButti K."/>
            <person name="Lipzen A."/>
            <person name="Waldron R."/>
            <person name="Moloney N.M."/>
            <person name="Sperisen C."/>
            <person name="Kredics L."/>
            <person name="Vagvoelgyi C."/>
            <person name="Patrignani A."/>
            <person name="Fitzpatrick D."/>
            <person name="Nagy I."/>
            <person name="Doyle S."/>
            <person name="Anderson J.B."/>
            <person name="Grigoriev I.V."/>
            <person name="Gueldener U."/>
            <person name="Muensterkoetter M."/>
            <person name="Nagy L.G."/>
        </authorList>
    </citation>
    <scope>NUCLEOTIDE SEQUENCE [LARGE SCALE GENOMIC DNA]</scope>
    <source>
        <strain evidence="3">Ar21-2</strain>
    </source>
</reference>
<feature type="transmembrane region" description="Helical" evidence="1">
    <location>
        <begin position="424"/>
        <end position="449"/>
    </location>
</feature>
<keyword evidence="3" id="KW-1185">Reference proteome</keyword>
<dbReference type="OMA" id="WIDHITS"/>
<feature type="transmembrane region" description="Helical" evidence="1">
    <location>
        <begin position="455"/>
        <end position="475"/>
    </location>
</feature>
<proteinExistence type="predicted"/>
<protein>
    <recommendedName>
        <fullName evidence="4">WW domain-containing protein</fullName>
    </recommendedName>
</protein>
<keyword evidence="1" id="KW-0812">Transmembrane</keyword>
<evidence type="ECO:0000313" key="2">
    <source>
        <dbReference type="EMBL" id="PBK80237.1"/>
    </source>
</evidence>
<evidence type="ECO:0000256" key="1">
    <source>
        <dbReference type="SAM" id="Phobius"/>
    </source>
</evidence>
<dbReference type="InParanoid" id="A0A2H3CU15"/>
<name>A0A2H3CU15_ARMGA</name>
<accession>A0A2H3CU15</accession>
<sequence length="501" mass="56818">MDSIHFTLEKNPDVSSVLPEGALRPITSNATGRYDAERITVDLNPALINPGFREPEPTYLPPHWTSHVHPEGQLYFRRDAPFSVVTEAYLYHAENMVKVVLWIKKIESLLDEKNISVSDNMELFMKIEEDDCAYYFIDHATRTEFWLDAIETDALGLPDVASPSHLRIYLESLYWAHVEHFPMHIGGLPKKSYDDLICIFNHGLAGEQCAVVVAQITKRPTLHADHMTSGVSTFFYSQGECATFVKVLRTGKDHNEDGYQTCVTARLWSIVCNHRFSVYYGQEFSRLSRDQAVLFHPEEKVFLEPLVSFISLGNSASYSKQLDDLFVDRLVYVDQWQPFMSKCVQEWKDAVLFTSSTFILHVPLVFAPSLPALTAASITLFTASLVASMLLIHRHRRLEKASATQASQYLESVYSSKNQFQLVALMYSLPTFLHFWGLGALVANCIIIVSSLFGLISAVVVSIVLLLALVTFEIITTEKEIPSWRSVFHFRSRNESSDQLV</sequence>
<keyword evidence="1" id="KW-0472">Membrane</keyword>
<dbReference type="EMBL" id="KZ293750">
    <property type="protein sequence ID" value="PBK80237.1"/>
    <property type="molecule type" value="Genomic_DNA"/>
</dbReference>